<keyword evidence="5 8" id="KW-1133">Transmembrane helix</keyword>
<dbReference type="PANTHER" id="PTHR10332:SF10">
    <property type="entry name" value="EQUILIBRATIVE NUCLEOSIDE TRANSPORTER 4"/>
    <property type="match status" value="1"/>
</dbReference>
<feature type="transmembrane region" description="Helical" evidence="8">
    <location>
        <begin position="77"/>
        <end position="97"/>
    </location>
</feature>
<comment type="subcellular location">
    <subcellularLocation>
        <location evidence="1">Membrane</location>
        <topology evidence="1">Multi-pass membrane protein</topology>
    </subcellularLocation>
</comment>
<feature type="transmembrane region" description="Helical" evidence="8">
    <location>
        <begin position="140"/>
        <end position="164"/>
    </location>
</feature>
<dbReference type="GO" id="GO:0005337">
    <property type="term" value="F:nucleoside transmembrane transporter activity"/>
    <property type="evidence" value="ECO:0007669"/>
    <property type="project" value="InterPro"/>
</dbReference>
<feature type="region of interest" description="Disordered" evidence="7">
    <location>
        <begin position="706"/>
        <end position="763"/>
    </location>
</feature>
<keyword evidence="10" id="KW-1185">Reference proteome</keyword>
<dbReference type="InterPro" id="IPR028346">
    <property type="entry name" value="HAUS2"/>
</dbReference>
<evidence type="ECO:0000256" key="5">
    <source>
        <dbReference type="ARBA" id="ARBA00022989"/>
    </source>
</evidence>
<evidence type="ECO:0000256" key="6">
    <source>
        <dbReference type="ARBA" id="ARBA00023136"/>
    </source>
</evidence>
<feature type="compositionally biased region" description="Low complexity" evidence="7">
    <location>
        <begin position="449"/>
        <end position="465"/>
    </location>
</feature>
<dbReference type="PANTHER" id="PTHR10332">
    <property type="entry name" value="EQUILIBRATIVE NUCLEOSIDE TRANSPORTER"/>
    <property type="match status" value="1"/>
</dbReference>
<feature type="transmembrane region" description="Helical" evidence="8">
    <location>
        <begin position="170"/>
        <end position="196"/>
    </location>
</feature>
<sequence length="763" mass="83264">MAGGDVETAAEAPLLPPPASSLPDDEPAAAPPPADRLGVAYLVFFTLGAGFLLPWNAFITAVDYFAFLYPGAPVDRVFSVAYMLSCLLPLLLIVLCFPKSSAPARINTGLTLFTLALLVVPAMDAVYVKGRPGLYGAFDVTVAATVLCGVADALVQGGVIGFAGELPERYMQAVVAGTAASGVLVSAMRVFTKALYPQDAHGLRQSAILYFIVGIVVMIICIVCYNVADRLPVVVYYKNIKKRAQKAEVGGGMTGPAWRSTLWSIVGTVKWYGIGVVLIYAVTLSIFPGYITEDVHSEALKDWYPILLISAYNVFDLVGKALPAVYFLQNANIAVAGSFARLLFYPLFYGCLHGPSFFRTEIPVTILTCLLGLTNGYLTSILMILAPKAVPIHHSETAGIVIVLFLVFGLVIAHRASQTRPSGAKARRGPTQLPRQTLRSHHHHHHLLRPSGRPPSSSTSAMAAAQQKPAKRLGGMAEALAIAADLGFPAPPPQEDQSSTDKSDDLVKVLRELTVVQRNIANLQVELQGRKHAIFHYCHIHLHIFSFLSLCFDSIALSLVIFMKFCLPQDDKNIAHLTHVSEMEKKCESLARITAILKDVIQNKDRIIARLQQPYSLDCIPVEAEYQKQFSELLLKAASDYGALTASVGDFQWSQNFRESPAVWGEMLRPIPAALASCTRFFEAMSAMRESFSTLQKLRVGHSSLTMTPSGSSDDSKFLTPPQWRDGSMLDSWKQVDDINTESEGLDGMNQRRLSWPSIKRDP</sequence>
<evidence type="ECO:0000256" key="7">
    <source>
        <dbReference type="SAM" id="MobiDB-lite"/>
    </source>
</evidence>
<proteinExistence type="inferred from homology"/>
<dbReference type="InterPro" id="IPR002259">
    <property type="entry name" value="Eqnu_transpt"/>
</dbReference>
<dbReference type="GO" id="GO:0031023">
    <property type="term" value="P:microtubule organizing center organization"/>
    <property type="evidence" value="ECO:0007669"/>
    <property type="project" value="InterPro"/>
</dbReference>
<feature type="transmembrane region" description="Helical" evidence="8">
    <location>
        <begin position="303"/>
        <end position="327"/>
    </location>
</feature>
<feature type="transmembrane region" description="Helical" evidence="8">
    <location>
        <begin position="364"/>
        <end position="386"/>
    </location>
</feature>
<dbReference type="STRING" id="888268.A0A1E5UN30"/>
<feature type="transmembrane region" description="Helical" evidence="8">
    <location>
        <begin position="271"/>
        <end position="291"/>
    </location>
</feature>
<feature type="transmembrane region" description="Helical" evidence="8">
    <location>
        <begin position="39"/>
        <end position="65"/>
    </location>
</feature>
<comment type="similarity">
    <text evidence="2">Belongs to the SLC29A/ENT transporter (TC 2.A.57) family.</text>
</comment>
<keyword evidence="4 8" id="KW-0812">Transmembrane</keyword>
<dbReference type="GO" id="GO:0051225">
    <property type="term" value="P:spindle assembly"/>
    <property type="evidence" value="ECO:0007669"/>
    <property type="project" value="InterPro"/>
</dbReference>
<dbReference type="OrthoDB" id="1856718at2759"/>
<protein>
    <submittedName>
        <fullName evidence="9">Equilibrative nucleotide transporter 1</fullName>
    </submittedName>
</protein>
<dbReference type="AlphaFoldDB" id="A0A1E5UN30"/>
<dbReference type="Pfam" id="PF01733">
    <property type="entry name" value="Nucleoside_tran"/>
    <property type="match status" value="1"/>
</dbReference>
<evidence type="ECO:0000256" key="8">
    <source>
        <dbReference type="SAM" id="Phobius"/>
    </source>
</evidence>
<feature type="transmembrane region" description="Helical" evidence="8">
    <location>
        <begin position="398"/>
        <end position="417"/>
    </location>
</feature>
<feature type="compositionally biased region" description="Basic residues" evidence="7">
    <location>
        <begin position="438"/>
        <end position="448"/>
    </location>
</feature>
<reference evidence="9 10" key="1">
    <citation type="submission" date="2016-09" db="EMBL/GenBank/DDBJ databases">
        <title>The draft genome of Dichanthelium oligosanthes: A C3 panicoid grass species.</title>
        <authorList>
            <person name="Studer A.J."/>
            <person name="Schnable J.C."/>
            <person name="Brutnell T.P."/>
        </authorList>
    </citation>
    <scope>NUCLEOTIDE SEQUENCE [LARGE SCALE GENOMIC DNA]</scope>
    <source>
        <strain evidence="10">cv. Kellogg 1175</strain>
        <tissue evidence="9">Leaf</tissue>
    </source>
</reference>
<feature type="region of interest" description="Disordered" evidence="7">
    <location>
        <begin position="419"/>
        <end position="468"/>
    </location>
</feature>
<feature type="region of interest" description="Disordered" evidence="7">
    <location>
        <begin position="1"/>
        <end position="31"/>
    </location>
</feature>
<dbReference type="Pfam" id="PF15003">
    <property type="entry name" value="HAUS2"/>
    <property type="match status" value="2"/>
</dbReference>
<evidence type="ECO:0000256" key="4">
    <source>
        <dbReference type="ARBA" id="ARBA00022692"/>
    </source>
</evidence>
<dbReference type="Proteomes" id="UP000095767">
    <property type="component" value="Unassembled WGS sequence"/>
</dbReference>
<dbReference type="EMBL" id="LWDX02070527">
    <property type="protein sequence ID" value="OEL14294.1"/>
    <property type="molecule type" value="Genomic_DNA"/>
</dbReference>
<gene>
    <name evidence="9" type="ORF">BAE44_0024687</name>
</gene>
<feature type="transmembrane region" description="Helical" evidence="8">
    <location>
        <begin position="109"/>
        <end position="128"/>
    </location>
</feature>
<accession>A0A1E5UN30</accession>
<keyword evidence="3" id="KW-0813">Transport</keyword>
<organism evidence="9 10">
    <name type="scientific">Dichanthelium oligosanthes</name>
    <dbReference type="NCBI Taxonomy" id="888268"/>
    <lineage>
        <taxon>Eukaryota</taxon>
        <taxon>Viridiplantae</taxon>
        <taxon>Streptophyta</taxon>
        <taxon>Embryophyta</taxon>
        <taxon>Tracheophyta</taxon>
        <taxon>Spermatophyta</taxon>
        <taxon>Magnoliopsida</taxon>
        <taxon>Liliopsida</taxon>
        <taxon>Poales</taxon>
        <taxon>Poaceae</taxon>
        <taxon>PACMAD clade</taxon>
        <taxon>Panicoideae</taxon>
        <taxon>Panicodae</taxon>
        <taxon>Paniceae</taxon>
        <taxon>Dichantheliinae</taxon>
        <taxon>Dichanthelium</taxon>
    </lineage>
</organism>
<evidence type="ECO:0000256" key="1">
    <source>
        <dbReference type="ARBA" id="ARBA00004141"/>
    </source>
</evidence>
<feature type="transmembrane region" description="Helical" evidence="8">
    <location>
        <begin position="540"/>
        <end position="563"/>
    </location>
</feature>
<evidence type="ECO:0000313" key="10">
    <source>
        <dbReference type="Proteomes" id="UP000095767"/>
    </source>
</evidence>
<keyword evidence="6 8" id="KW-0472">Membrane</keyword>
<evidence type="ECO:0000313" key="9">
    <source>
        <dbReference type="EMBL" id="OEL14294.1"/>
    </source>
</evidence>
<feature type="transmembrane region" description="Helical" evidence="8">
    <location>
        <begin position="208"/>
        <end position="228"/>
    </location>
</feature>
<evidence type="ECO:0000256" key="3">
    <source>
        <dbReference type="ARBA" id="ARBA00022448"/>
    </source>
</evidence>
<evidence type="ECO:0000256" key="2">
    <source>
        <dbReference type="ARBA" id="ARBA00007965"/>
    </source>
</evidence>
<dbReference type="GO" id="GO:0005886">
    <property type="term" value="C:plasma membrane"/>
    <property type="evidence" value="ECO:0007669"/>
    <property type="project" value="TreeGrafter"/>
</dbReference>
<name>A0A1E5UN30_9POAL</name>
<comment type="caution">
    <text evidence="9">The sequence shown here is derived from an EMBL/GenBank/DDBJ whole genome shotgun (WGS) entry which is preliminary data.</text>
</comment>